<dbReference type="Proteomes" id="UP000237889">
    <property type="component" value="Chromosome"/>
</dbReference>
<feature type="transmembrane region" description="Helical" evidence="7">
    <location>
        <begin position="35"/>
        <end position="61"/>
    </location>
</feature>
<feature type="transmembrane region" description="Helical" evidence="7">
    <location>
        <begin position="174"/>
        <end position="195"/>
    </location>
</feature>
<keyword evidence="3" id="KW-0813">Transport</keyword>
<feature type="transmembrane region" description="Helical" evidence="7">
    <location>
        <begin position="207"/>
        <end position="228"/>
    </location>
</feature>
<dbReference type="InterPro" id="IPR011701">
    <property type="entry name" value="MFS"/>
</dbReference>
<evidence type="ECO:0000256" key="2">
    <source>
        <dbReference type="ARBA" id="ARBA00008335"/>
    </source>
</evidence>
<feature type="transmembrane region" description="Helical" evidence="7">
    <location>
        <begin position="398"/>
        <end position="419"/>
    </location>
</feature>
<dbReference type="GO" id="GO:0022857">
    <property type="term" value="F:transmembrane transporter activity"/>
    <property type="evidence" value="ECO:0007669"/>
    <property type="project" value="InterPro"/>
</dbReference>
<name>A0A2S0NDY0_9HYPH</name>
<feature type="transmembrane region" description="Helical" evidence="7">
    <location>
        <begin position="361"/>
        <end position="386"/>
    </location>
</feature>
<sequence>MSAEDEMSTGQAAVEPAPAQRSWREAAGVYLRRDVLVVLFLGFSAGLPLALSGSTLLVWMAESSVNLSTIGLFALVGTPYTIKFLWAPIVDALDIPILCRLFGRRRGWLIFSQIMLMAAIVFLGFQNPDVSPFMIALGAVLVALASATQDIVIDTYRVEKLDVSEQAAGVGAYVAAYRIGMLVSTAGALFIVSFFEKVQGFDKATAWTFGYVVMAAFVAVGMITTLVAREPARSGEAAKVLAGENQLARVWKAAVGAFSEFLTRDAALAVLAFVILFKLCDAFVGAMTGPFVIRGMGYSREEYAAIVKGLGLAATLAGGFAGGFVARGLDLRSSMWLAALLQMGSNLVFALQAVVPASYGMLAFVIVAENFTGAIGTVIFVAYLSALCQSPLHTATQYALLSALSAVGRTYISAPAGFVAAQTGWFWFFVLSCLTAIPSLILLWWLQSRGHFEALIRPTGKLSADD</sequence>
<dbReference type="KEGG" id="phr:C6569_14915"/>
<protein>
    <submittedName>
        <fullName evidence="8">MFS transporter</fullName>
    </submittedName>
</protein>
<feature type="transmembrane region" description="Helical" evidence="7">
    <location>
        <begin position="107"/>
        <end position="125"/>
    </location>
</feature>
<feature type="transmembrane region" description="Helical" evidence="7">
    <location>
        <begin position="131"/>
        <end position="153"/>
    </location>
</feature>
<feature type="transmembrane region" description="Helical" evidence="7">
    <location>
        <begin position="305"/>
        <end position="325"/>
    </location>
</feature>
<evidence type="ECO:0000313" key="8">
    <source>
        <dbReference type="EMBL" id="AVO46246.1"/>
    </source>
</evidence>
<dbReference type="OrthoDB" id="9787815at2"/>
<dbReference type="PANTHER" id="PTHR12778:SF10">
    <property type="entry name" value="MAJOR FACILITATOR SUPERFAMILY DOMAIN-CONTAINING PROTEIN 3"/>
    <property type="match status" value="1"/>
</dbReference>
<evidence type="ECO:0000313" key="9">
    <source>
        <dbReference type="Proteomes" id="UP000237889"/>
    </source>
</evidence>
<evidence type="ECO:0000256" key="3">
    <source>
        <dbReference type="ARBA" id="ARBA00022448"/>
    </source>
</evidence>
<keyword evidence="4 7" id="KW-0812">Transmembrane</keyword>
<keyword evidence="9" id="KW-1185">Reference proteome</keyword>
<dbReference type="GO" id="GO:0016020">
    <property type="term" value="C:membrane"/>
    <property type="evidence" value="ECO:0007669"/>
    <property type="project" value="UniProtKB-SubCell"/>
</dbReference>
<evidence type="ECO:0000256" key="5">
    <source>
        <dbReference type="ARBA" id="ARBA00022989"/>
    </source>
</evidence>
<evidence type="ECO:0000256" key="7">
    <source>
        <dbReference type="SAM" id="Phobius"/>
    </source>
</evidence>
<keyword evidence="5 7" id="KW-1133">Transmembrane helix</keyword>
<dbReference type="InterPro" id="IPR036259">
    <property type="entry name" value="MFS_trans_sf"/>
</dbReference>
<evidence type="ECO:0000256" key="1">
    <source>
        <dbReference type="ARBA" id="ARBA00004141"/>
    </source>
</evidence>
<feature type="transmembrane region" description="Helical" evidence="7">
    <location>
        <begin position="67"/>
        <end position="86"/>
    </location>
</feature>
<dbReference type="SUPFAM" id="SSF103473">
    <property type="entry name" value="MFS general substrate transporter"/>
    <property type="match status" value="1"/>
</dbReference>
<reference evidence="8 9" key="1">
    <citation type="submission" date="2018-03" db="EMBL/GenBank/DDBJ databases">
        <title>Genome sequencing of Phreatobacter sp.</title>
        <authorList>
            <person name="Kim S.-J."/>
            <person name="Heo J."/>
            <person name="Kwon S.-W."/>
        </authorList>
    </citation>
    <scope>NUCLEOTIDE SEQUENCE [LARGE SCALE GENOMIC DNA]</scope>
    <source>
        <strain evidence="8 9">S-12</strain>
    </source>
</reference>
<dbReference type="Gene3D" id="1.20.1250.20">
    <property type="entry name" value="MFS general substrate transporter like domains"/>
    <property type="match status" value="1"/>
</dbReference>
<feature type="transmembrane region" description="Helical" evidence="7">
    <location>
        <begin position="337"/>
        <end position="355"/>
    </location>
</feature>
<dbReference type="InterPro" id="IPR004752">
    <property type="entry name" value="AmpG_permease/AT-1"/>
</dbReference>
<feature type="transmembrane region" description="Helical" evidence="7">
    <location>
        <begin position="425"/>
        <end position="446"/>
    </location>
</feature>
<comment type="subcellular location">
    <subcellularLocation>
        <location evidence="1">Membrane</location>
        <topology evidence="1">Multi-pass membrane protein</topology>
    </subcellularLocation>
</comment>
<dbReference type="Pfam" id="PF07690">
    <property type="entry name" value="MFS_1"/>
    <property type="match status" value="1"/>
</dbReference>
<accession>A0A2S0NDY0</accession>
<feature type="transmembrane region" description="Helical" evidence="7">
    <location>
        <begin position="268"/>
        <end position="293"/>
    </location>
</feature>
<dbReference type="AlphaFoldDB" id="A0A2S0NDY0"/>
<keyword evidence="6 7" id="KW-0472">Membrane</keyword>
<dbReference type="EMBL" id="CP027668">
    <property type="protein sequence ID" value="AVO46246.1"/>
    <property type="molecule type" value="Genomic_DNA"/>
</dbReference>
<dbReference type="NCBIfam" id="TIGR00901">
    <property type="entry name" value="2A0125"/>
    <property type="match status" value="1"/>
</dbReference>
<evidence type="ECO:0000256" key="4">
    <source>
        <dbReference type="ARBA" id="ARBA00022692"/>
    </source>
</evidence>
<comment type="similarity">
    <text evidence="2">Belongs to the major facilitator superfamily.</text>
</comment>
<dbReference type="PANTHER" id="PTHR12778">
    <property type="entry name" value="SOLUTE CARRIER FAMILY 33 ACETYL-COA TRANSPORTER -RELATED"/>
    <property type="match status" value="1"/>
</dbReference>
<gene>
    <name evidence="8" type="ORF">C6569_14915</name>
</gene>
<proteinExistence type="inferred from homology"/>
<evidence type="ECO:0000256" key="6">
    <source>
        <dbReference type="ARBA" id="ARBA00023136"/>
    </source>
</evidence>
<organism evidence="8 9">
    <name type="scientific">Phreatobacter cathodiphilus</name>
    <dbReference type="NCBI Taxonomy" id="1868589"/>
    <lineage>
        <taxon>Bacteria</taxon>
        <taxon>Pseudomonadati</taxon>
        <taxon>Pseudomonadota</taxon>
        <taxon>Alphaproteobacteria</taxon>
        <taxon>Hyphomicrobiales</taxon>
        <taxon>Phreatobacteraceae</taxon>
        <taxon>Phreatobacter</taxon>
    </lineage>
</organism>